<dbReference type="AlphaFoldDB" id="A0A8H6JR57"/>
<gene>
    <name evidence="3" type="ORF">CPLU01_13475</name>
</gene>
<dbReference type="PANTHER" id="PTHR36681">
    <property type="entry name" value="NUCLEAR GTPASE, GERMINAL CENTER-ASSOCIATED, TANDEM DUPLICATE 3"/>
    <property type="match status" value="1"/>
</dbReference>
<dbReference type="EMBL" id="WIGO01000311">
    <property type="protein sequence ID" value="KAF6817854.1"/>
    <property type="molecule type" value="Genomic_DNA"/>
</dbReference>
<organism evidence="3 4">
    <name type="scientific">Colletotrichum plurivorum</name>
    <dbReference type="NCBI Taxonomy" id="2175906"/>
    <lineage>
        <taxon>Eukaryota</taxon>
        <taxon>Fungi</taxon>
        <taxon>Dikarya</taxon>
        <taxon>Ascomycota</taxon>
        <taxon>Pezizomycotina</taxon>
        <taxon>Sordariomycetes</taxon>
        <taxon>Hypocreomycetidae</taxon>
        <taxon>Glomerellales</taxon>
        <taxon>Glomerellaceae</taxon>
        <taxon>Colletotrichum</taxon>
        <taxon>Colletotrichum orchidearum species complex</taxon>
    </lineage>
</organism>
<comment type="caution">
    <text evidence="3">The sequence shown here is derived from an EMBL/GenBank/DDBJ whole genome shotgun (WGS) entry which is preliminary data.</text>
</comment>
<evidence type="ECO:0000256" key="2">
    <source>
        <dbReference type="SAM" id="MobiDB-lite"/>
    </source>
</evidence>
<evidence type="ECO:0000313" key="4">
    <source>
        <dbReference type="Proteomes" id="UP000654918"/>
    </source>
</evidence>
<feature type="coiled-coil region" evidence="1">
    <location>
        <begin position="384"/>
        <end position="411"/>
    </location>
</feature>
<dbReference type="PANTHER" id="PTHR36681:SF3">
    <property type="entry name" value="NUCLEAR GTPASE, GERMINAL CENTER-ASSOCIATED, TANDEM DUPLICATE 3"/>
    <property type="match status" value="1"/>
</dbReference>
<proteinExistence type="predicted"/>
<keyword evidence="4" id="KW-1185">Reference proteome</keyword>
<protein>
    <submittedName>
        <fullName evidence="3">Tat pathway signal sequence</fullName>
    </submittedName>
</protein>
<feature type="coiled-coil region" evidence="1">
    <location>
        <begin position="306"/>
        <end position="333"/>
    </location>
</feature>
<name>A0A8H6JR57_9PEZI</name>
<sequence length="825" mass="92408">MGRGQGKNDPGQLKVKPEAILKAEPEADVKIEKDDISPAQALHAQIDLSLVESAINEKSTPALKEAVSFNYDEDKVMPYKAEVEFIAPSDWAHEIKTLLKDITDDEPSKDMEAEEDAKSALERIVAVYPRIPPQIIPKMSVDDLLADDDVQKVLGRTIILKNASSKGLYKQIQGCIESKAKGSSTEMAHWPLIKMVRVFTKAAALSTGAVLVDLPGLQDSNAAREAVATQYHKNCSALWIVTPINRAVDDKSASELMGDSFRRQMMLDGLHTAVTVICSKTDEIRVEEAISSLSLSETLAHDVEKVRCLGEEIQSLEAKIRDLKRQKSKLKVESRKTHDDLNAFGAALERIHNGQTAEESLSKLGKRKFAAVGGVDVSEITLTKEQIEGHIDSLRDQARRLDEKIKLLGDEIEEDGDDKLTSLQDDKRELFEVVKRSCIRERNAASVASIRRRFADCIREIDVSNSMKENEDAFDPDQLDKDYRRVGENLPVFCVSSHVYQRMNGQMAIEDFTTFGFRDRYDTGITDLQAHAGNLAESSQVAQYREILSNLVVLLSSISYWVTGRDIELAGQDTKSITRFLEDLAGRLAKRLNRSTERCSQKLDAALDSEIIVKLDRLVEVAVHEAINICENWFLPPTDGGLNPNIFSALEQKYEKSRPLRAALELLRHQIKGLINRVWVFSRTIKDFISESQRKANRAFVPPIERAMLPVWIECSKLTGRGCTRAKRQVVIRKLKSTGNLMFRYSVNETTGRLRLMQSTVNEKLKAGVEEIYKELMDVTSSVFMVATENQRPSDDEIRLRDALKAILLTIPDRFGKGPLSAATA</sequence>
<keyword evidence="1" id="KW-0175">Coiled coil</keyword>
<dbReference type="Proteomes" id="UP000654918">
    <property type="component" value="Unassembled WGS sequence"/>
</dbReference>
<feature type="region of interest" description="Disordered" evidence="2">
    <location>
        <begin position="1"/>
        <end position="20"/>
    </location>
</feature>
<evidence type="ECO:0000256" key="1">
    <source>
        <dbReference type="SAM" id="Coils"/>
    </source>
</evidence>
<reference evidence="3" key="1">
    <citation type="journal article" date="2020" name="Phytopathology">
        <title>Genome Sequence Resources of Colletotrichum truncatum, C. plurivorum, C. musicola, and C. sojae: Four Species Pathogenic to Soybean (Glycine max).</title>
        <authorList>
            <person name="Rogerio F."/>
            <person name="Boufleur T.R."/>
            <person name="Ciampi-Guillardi M."/>
            <person name="Sukno S.A."/>
            <person name="Thon M.R."/>
            <person name="Massola Junior N.S."/>
            <person name="Baroncelli R."/>
        </authorList>
    </citation>
    <scope>NUCLEOTIDE SEQUENCE</scope>
    <source>
        <strain evidence="3">LFN00145</strain>
    </source>
</reference>
<accession>A0A8H6JR57</accession>
<evidence type="ECO:0000313" key="3">
    <source>
        <dbReference type="EMBL" id="KAF6817854.1"/>
    </source>
</evidence>